<comment type="caution">
    <text evidence="1">The sequence shown here is derived from an EMBL/GenBank/DDBJ whole genome shotgun (WGS) entry which is preliminary data.</text>
</comment>
<organism evidence="1">
    <name type="scientific">marine sediment metagenome</name>
    <dbReference type="NCBI Taxonomy" id="412755"/>
    <lineage>
        <taxon>unclassified sequences</taxon>
        <taxon>metagenomes</taxon>
        <taxon>ecological metagenomes</taxon>
    </lineage>
</organism>
<dbReference type="EMBL" id="BART01007094">
    <property type="protein sequence ID" value="GAG54030.1"/>
    <property type="molecule type" value="Genomic_DNA"/>
</dbReference>
<reference evidence="1" key="1">
    <citation type="journal article" date="2014" name="Front. Microbiol.">
        <title>High frequency of phylogenetically diverse reductive dehalogenase-homologous genes in deep subseafloor sedimentary metagenomes.</title>
        <authorList>
            <person name="Kawai M."/>
            <person name="Futagami T."/>
            <person name="Toyoda A."/>
            <person name="Takaki Y."/>
            <person name="Nishi S."/>
            <person name="Hori S."/>
            <person name="Arai W."/>
            <person name="Tsubouchi T."/>
            <person name="Morono Y."/>
            <person name="Uchiyama I."/>
            <person name="Ito T."/>
            <person name="Fujiyama A."/>
            <person name="Inagaki F."/>
            <person name="Takami H."/>
        </authorList>
    </citation>
    <scope>NUCLEOTIDE SEQUENCE</scope>
    <source>
        <strain evidence="1">Expedition CK06-06</strain>
    </source>
</reference>
<gene>
    <name evidence="1" type="ORF">S01H4_16192</name>
</gene>
<proteinExistence type="predicted"/>
<protein>
    <submittedName>
        <fullName evidence="1">Uncharacterized protein</fullName>
    </submittedName>
</protein>
<accession>X0YDU6</accession>
<dbReference type="AlphaFoldDB" id="X0YDU6"/>
<evidence type="ECO:0000313" key="1">
    <source>
        <dbReference type="EMBL" id="GAG54030.1"/>
    </source>
</evidence>
<feature type="non-terminal residue" evidence="1">
    <location>
        <position position="1"/>
    </location>
</feature>
<sequence length="29" mass="3592">NSFLQELHKNLVYFNTIQINKIYIQKRLL</sequence>
<name>X0YDU6_9ZZZZ</name>